<dbReference type="PANTHER" id="PTHR45947">
    <property type="entry name" value="SULFOQUINOVOSYL TRANSFERASE SQD2"/>
    <property type="match status" value="1"/>
</dbReference>
<feature type="domain" description="Glycosyl transferase family 1" evidence="2">
    <location>
        <begin position="189"/>
        <end position="312"/>
    </location>
</feature>
<dbReference type="CDD" id="cd03801">
    <property type="entry name" value="GT4_PimA-like"/>
    <property type="match status" value="1"/>
</dbReference>
<dbReference type="Gene3D" id="3.40.50.2000">
    <property type="entry name" value="Glycogen Phosphorylase B"/>
    <property type="match status" value="1"/>
</dbReference>
<name>A0AAV2WT22_MYCNE</name>
<dbReference type="Pfam" id="PF00534">
    <property type="entry name" value="Glycos_transf_1"/>
    <property type="match status" value="1"/>
</dbReference>
<sequence>MRYEHQRKNKNPDIQSLGSRISVIGPLPPPVHGQSAVTYRVVSRLKRRSSSVRIANTSQGTSWGLTKIIVKLGRALAAMWALRMSDDVVYIAVNAGQGMWLTVVHATLARAGGARVVLHHHSYSYVRARKFRMVALARAAGPRACHIVLSRTMARDLRLVTPEAVETLVVGNAALVDQELLELPLKSPGPVVLGHMSNLCIEKGLSEVVDLAISLKRSGHICRLIVGGPVVDDKSRQHLTRAAAELESFFEYRGELHGEAKSMFFSEVTHFVFPSRYVHEAAPLVLYEALAAGVVCVATPQGSIAEQLASSPSFVASQVESFGDEALTFMKTAEVGRRTSYDSRKAYLDALQVAEGQLEDLVQLMVAHGEQ</sequence>
<dbReference type="EMBL" id="LK021342">
    <property type="protein sequence ID" value="CDQ46943.1"/>
    <property type="molecule type" value="Genomic_DNA"/>
</dbReference>
<dbReference type="Proteomes" id="UP000028864">
    <property type="component" value="Unassembled WGS sequence"/>
</dbReference>
<dbReference type="SUPFAM" id="SSF53756">
    <property type="entry name" value="UDP-Glycosyltransferase/glycogen phosphorylase"/>
    <property type="match status" value="1"/>
</dbReference>
<keyword evidence="1 3" id="KW-0808">Transferase</keyword>
<dbReference type="GO" id="GO:0016757">
    <property type="term" value="F:glycosyltransferase activity"/>
    <property type="evidence" value="ECO:0007669"/>
    <property type="project" value="InterPro"/>
</dbReference>
<evidence type="ECO:0000256" key="1">
    <source>
        <dbReference type="ARBA" id="ARBA00022679"/>
    </source>
</evidence>
<dbReference type="PANTHER" id="PTHR45947:SF3">
    <property type="entry name" value="SULFOQUINOVOSYL TRANSFERASE SQD2"/>
    <property type="match status" value="1"/>
</dbReference>
<proteinExistence type="predicted"/>
<gene>
    <name evidence="3" type="ORF">BN1047_04857</name>
</gene>
<evidence type="ECO:0000259" key="2">
    <source>
        <dbReference type="Pfam" id="PF00534"/>
    </source>
</evidence>
<evidence type="ECO:0000313" key="4">
    <source>
        <dbReference type="Proteomes" id="UP000028864"/>
    </source>
</evidence>
<organism evidence="3 4">
    <name type="scientific">Mycolicibacterium neoaurum</name>
    <name type="common">Mycobacterium neoaurum</name>
    <dbReference type="NCBI Taxonomy" id="1795"/>
    <lineage>
        <taxon>Bacteria</taxon>
        <taxon>Bacillati</taxon>
        <taxon>Actinomycetota</taxon>
        <taxon>Actinomycetes</taxon>
        <taxon>Mycobacteriales</taxon>
        <taxon>Mycobacteriaceae</taxon>
        <taxon>Mycolicibacterium</taxon>
    </lineage>
</organism>
<dbReference type="InterPro" id="IPR050194">
    <property type="entry name" value="Glycosyltransferase_grp1"/>
</dbReference>
<reference evidence="3" key="2">
    <citation type="submission" date="2015-09" db="EMBL/GenBank/DDBJ databases">
        <title>Draft genome sequence of Mycobacterium neoaurum DSM 44074.</title>
        <authorList>
            <person name="Croce O."/>
            <person name="Robert C."/>
            <person name="Raoult D."/>
            <person name="Drancourt M."/>
        </authorList>
    </citation>
    <scope>NUCLEOTIDE SEQUENCE</scope>
    <source>
        <strain evidence="3">DSM 44074</strain>
    </source>
</reference>
<evidence type="ECO:0000313" key="3">
    <source>
        <dbReference type="EMBL" id="CDQ46943.1"/>
    </source>
</evidence>
<reference evidence="3" key="1">
    <citation type="submission" date="2014-05" db="EMBL/GenBank/DDBJ databases">
        <authorList>
            <person name="Urmite Genomes"/>
        </authorList>
    </citation>
    <scope>NUCLEOTIDE SEQUENCE</scope>
    <source>
        <strain evidence="3">DSM 44074</strain>
    </source>
</reference>
<dbReference type="InterPro" id="IPR001296">
    <property type="entry name" value="Glyco_trans_1"/>
</dbReference>
<accession>A0AAV2WT22</accession>
<protein>
    <submittedName>
        <fullName evidence="3">Group 1 glycosyl transferase</fullName>
    </submittedName>
</protein>
<dbReference type="AlphaFoldDB" id="A0AAV2WT22"/>